<feature type="region of interest" description="Disordered" evidence="1">
    <location>
        <begin position="109"/>
        <end position="128"/>
    </location>
</feature>
<keyword evidence="3" id="KW-1185">Reference proteome</keyword>
<feature type="non-terminal residue" evidence="2">
    <location>
        <position position="1"/>
    </location>
</feature>
<dbReference type="EMBL" id="BLLF01003049">
    <property type="protein sequence ID" value="GFH26181.1"/>
    <property type="molecule type" value="Genomic_DNA"/>
</dbReference>
<comment type="caution">
    <text evidence="2">The sequence shown here is derived from an EMBL/GenBank/DDBJ whole genome shotgun (WGS) entry which is preliminary data.</text>
</comment>
<evidence type="ECO:0000313" key="3">
    <source>
        <dbReference type="Proteomes" id="UP000485058"/>
    </source>
</evidence>
<evidence type="ECO:0000256" key="1">
    <source>
        <dbReference type="SAM" id="MobiDB-lite"/>
    </source>
</evidence>
<name>A0A699ZUT0_HAELA</name>
<gene>
    <name evidence="2" type="ORF">HaLaN_24286</name>
</gene>
<organism evidence="2 3">
    <name type="scientific">Haematococcus lacustris</name>
    <name type="common">Green alga</name>
    <name type="synonym">Haematococcus pluvialis</name>
    <dbReference type="NCBI Taxonomy" id="44745"/>
    <lineage>
        <taxon>Eukaryota</taxon>
        <taxon>Viridiplantae</taxon>
        <taxon>Chlorophyta</taxon>
        <taxon>core chlorophytes</taxon>
        <taxon>Chlorophyceae</taxon>
        <taxon>CS clade</taxon>
        <taxon>Chlamydomonadales</taxon>
        <taxon>Haematococcaceae</taxon>
        <taxon>Haematococcus</taxon>
    </lineage>
</organism>
<sequence>AEAPNLKNAVTNLPECMPTTVEELTLSASAFMTAGDGLPQCFAALDGKHIGTERWWMVGVGMEEVAVELAGCRWVSVAAASDSAGRGTNVATAQAAAASVPKSQAGLAVPTLATPASDSAGPATSETAERAAAALARLAVPGAERLA</sequence>
<evidence type="ECO:0000313" key="2">
    <source>
        <dbReference type="EMBL" id="GFH26181.1"/>
    </source>
</evidence>
<proteinExistence type="predicted"/>
<protein>
    <submittedName>
        <fullName evidence="2">Uncharacterized protein</fullName>
    </submittedName>
</protein>
<reference evidence="2 3" key="1">
    <citation type="submission" date="2020-02" db="EMBL/GenBank/DDBJ databases">
        <title>Draft genome sequence of Haematococcus lacustris strain NIES-144.</title>
        <authorList>
            <person name="Morimoto D."/>
            <person name="Nakagawa S."/>
            <person name="Yoshida T."/>
            <person name="Sawayama S."/>
        </authorList>
    </citation>
    <scope>NUCLEOTIDE SEQUENCE [LARGE SCALE GENOMIC DNA]</scope>
    <source>
        <strain evidence="2 3">NIES-144</strain>
    </source>
</reference>
<accession>A0A699ZUT0</accession>
<dbReference type="Proteomes" id="UP000485058">
    <property type="component" value="Unassembled WGS sequence"/>
</dbReference>
<dbReference type="AlphaFoldDB" id="A0A699ZUT0"/>